<name>A0ACC1HJ03_9FUNG</name>
<organism evidence="1 2">
    <name type="scientific">Spiromyces aspiralis</name>
    <dbReference type="NCBI Taxonomy" id="68401"/>
    <lineage>
        <taxon>Eukaryota</taxon>
        <taxon>Fungi</taxon>
        <taxon>Fungi incertae sedis</taxon>
        <taxon>Zoopagomycota</taxon>
        <taxon>Kickxellomycotina</taxon>
        <taxon>Kickxellomycetes</taxon>
        <taxon>Kickxellales</taxon>
        <taxon>Kickxellaceae</taxon>
        <taxon>Spiromyces</taxon>
    </lineage>
</organism>
<evidence type="ECO:0000313" key="1">
    <source>
        <dbReference type="EMBL" id="KAJ1673899.1"/>
    </source>
</evidence>
<dbReference type="EMBL" id="JAMZIH010006458">
    <property type="protein sequence ID" value="KAJ1673899.1"/>
    <property type="molecule type" value="Genomic_DNA"/>
</dbReference>
<gene>
    <name evidence="1" type="ORF">EV182_004350</name>
</gene>
<protein>
    <submittedName>
        <fullName evidence="1">Uncharacterized protein</fullName>
    </submittedName>
</protein>
<accession>A0ACC1HJ03</accession>
<feature type="non-terminal residue" evidence="1">
    <location>
        <position position="638"/>
    </location>
</feature>
<reference evidence="1" key="1">
    <citation type="submission" date="2022-06" db="EMBL/GenBank/DDBJ databases">
        <title>Phylogenomic reconstructions and comparative analyses of Kickxellomycotina fungi.</title>
        <authorList>
            <person name="Reynolds N.K."/>
            <person name="Stajich J.E."/>
            <person name="Barry K."/>
            <person name="Grigoriev I.V."/>
            <person name="Crous P."/>
            <person name="Smith M.E."/>
        </authorList>
    </citation>
    <scope>NUCLEOTIDE SEQUENCE</scope>
    <source>
        <strain evidence="1">RSA 2271</strain>
    </source>
</reference>
<evidence type="ECO:0000313" key="2">
    <source>
        <dbReference type="Proteomes" id="UP001145114"/>
    </source>
</evidence>
<keyword evidence="2" id="KW-1185">Reference proteome</keyword>
<proteinExistence type="predicted"/>
<sequence>MTNHSDDNCSPEASSSLYRTVALAVSTTVASTTCPSQAIAMTATSTTTLATSPHQTLLVPASSKSPVDTKSSPVQVLQKDTFLAIMPKTPPVQNYCSKGSSAHRLVSSPTVTRTAAGGRCETLTAVDEGETASGDLASPLHSTPATASTAATAGLPLIERGLPVTPVRSRERHSADDSTGISATSNAAETSSHVAVASQRQFAVVPTMSPWTYSTPAAQRLDEASLRMRLREAYCLIKEKEYNLIKAATIGQELLESNQELQAAYEVIKCERDELLQALTAGRFEVLEGSNGSDSHTAPNNHHQALSEVPRKKRKHQDPGSLDDQELGANHDDSVEMCVFDNRRRSMAPLRNRRQSTVPYCEHSMDNGLNTDSIKDLEARWRKQHVVPLEAQISMLREQCDEITVDRNNLRSELATLTHTFDQVQRHATDVEKKLALANSEIDRERQRAEDSEVALARIQSERTRQRLRDEQQRDDAKRKGHMFESEFDKALGEIRQLRDALQQANERQHELIRELRHVERQNSEVREKYEQLRCEIAEEWEPMRERYAECEEQLEVMREGYESLQDAYAEARSKLDEYEARKESELGEQAVDEKAARKGTSLLGELDGKRQLAEEAQRRIAREKHDLQKAYTLTKRK</sequence>
<comment type="caution">
    <text evidence="1">The sequence shown here is derived from an EMBL/GenBank/DDBJ whole genome shotgun (WGS) entry which is preliminary data.</text>
</comment>
<dbReference type="Proteomes" id="UP001145114">
    <property type="component" value="Unassembled WGS sequence"/>
</dbReference>